<dbReference type="PANTHER" id="PTHR43877">
    <property type="entry name" value="AMINOALKYLPHOSPHONATE N-ACETYLTRANSFERASE-RELATED-RELATED"/>
    <property type="match status" value="1"/>
</dbReference>
<dbReference type="GO" id="GO:0016747">
    <property type="term" value="F:acyltransferase activity, transferring groups other than amino-acyl groups"/>
    <property type="evidence" value="ECO:0007669"/>
    <property type="project" value="InterPro"/>
</dbReference>
<evidence type="ECO:0000259" key="3">
    <source>
        <dbReference type="PROSITE" id="PS51186"/>
    </source>
</evidence>
<evidence type="ECO:0000256" key="1">
    <source>
        <dbReference type="ARBA" id="ARBA00022679"/>
    </source>
</evidence>
<gene>
    <name evidence="4" type="ORF">SAMN06296429_11171</name>
</gene>
<dbReference type="Gene3D" id="3.40.630.30">
    <property type="match status" value="1"/>
</dbReference>
<sequence length="158" mass="17230">MNDVVALTESDAGELLTLQRGAYVTEAQAHDDPRLPPLVETLDDLRSALTDPAVTTLGIRDTTARLVASVRLTLRTGEGWAELGRLMVAPDLQGRGLGGRLLDVVDDHLPARVVGVRLFTGERSPANLRLYARHGYEETGREQTPAGYAVVHLVKRLR</sequence>
<protein>
    <submittedName>
        <fullName evidence="4">Acetyltransferase (GNAT) domain-containing protein</fullName>
    </submittedName>
</protein>
<dbReference type="PROSITE" id="PS51186">
    <property type="entry name" value="GNAT"/>
    <property type="match status" value="1"/>
</dbReference>
<reference evidence="4 5" key="1">
    <citation type="submission" date="2017-04" db="EMBL/GenBank/DDBJ databases">
        <authorList>
            <person name="Afonso C.L."/>
            <person name="Miller P.J."/>
            <person name="Scott M.A."/>
            <person name="Spackman E."/>
            <person name="Goraichik I."/>
            <person name="Dimitrov K.M."/>
            <person name="Suarez D.L."/>
            <person name="Swayne D.E."/>
        </authorList>
    </citation>
    <scope>NUCLEOTIDE SEQUENCE [LARGE SCALE GENOMIC DNA]</scope>
    <source>
        <strain evidence="4 5">CGMCC 1.12511</strain>
    </source>
</reference>
<dbReference type="RefSeq" id="WP_084452235.1">
    <property type="nucleotide sequence ID" value="NZ_CBDRLL010000002.1"/>
</dbReference>
<evidence type="ECO:0000313" key="5">
    <source>
        <dbReference type="Proteomes" id="UP000192634"/>
    </source>
</evidence>
<dbReference type="InterPro" id="IPR000182">
    <property type="entry name" value="GNAT_dom"/>
</dbReference>
<dbReference type="InterPro" id="IPR016181">
    <property type="entry name" value="Acyl_CoA_acyltransferase"/>
</dbReference>
<dbReference type="Proteomes" id="UP000192634">
    <property type="component" value="Unassembled WGS sequence"/>
</dbReference>
<dbReference type="InterPro" id="IPR050832">
    <property type="entry name" value="Bact_Acetyltransf"/>
</dbReference>
<dbReference type="OrthoDB" id="4322031at2"/>
<evidence type="ECO:0000313" key="4">
    <source>
        <dbReference type="EMBL" id="SMC83946.1"/>
    </source>
</evidence>
<dbReference type="Pfam" id="PF00583">
    <property type="entry name" value="Acetyltransf_1"/>
    <property type="match status" value="1"/>
</dbReference>
<evidence type="ECO:0000256" key="2">
    <source>
        <dbReference type="ARBA" id="ARBA00023315"/>
    </source>
</evidence>
<feature type="domain" description="N-acetyltransferase" evidence="3">
    <location>
        <begin position="2"/>
        <end position="158"/>
    </location>
</feature>
<accession>A0A1W2CFW5</accession>
<proteinExistence type="predicted"/>
<dbReference type="EMBL" id="FWXN01000011">
    <property type="protein sequence ID" value="SMC83946.1"/>
    <property type="molecule type" value="Genomic_DNA"/>
</dbReference>
<dbReference type="SUPFAM" id="SSF55729">
    <property type="entry name" value="Acyl-CoA N-acyltransferases (Nat)"/>
    <property type="match status" value="1"/>
</dbReference>
<organism evidence="4 5">
    <name type="scientific">Janibacter indicus</name>
    <dbReference type="NCBI Taxonomy" id="857417"/>
    <lineage>
        <taxon>Bacteria</taxon>
        <taxon>Bacillati</taxon>
        <taxon>Actinomycetota</taxon>
        <taxon>Actinomycetes</taxon>
        <taxon>Micrococcales</taxon>
        <taxon>Intrasporangiaceae</taxon>
        <taxon>Janibacter</taxon>
    </lineage>
</organism>
<keyword evidence="2" id="KW-0012">Acyltransferase</keyword>
<dbReference type="PANTHER" id="PTHR43877:SF2">
    <property type="entry name" value="AMINOALKYLPHOSPHONATE N-ACETYLTRANSFERASE-RELATED"/>
    <property type="match status" value="1"/>
</dbReference>
<keyword evidence="1 4" id="KW-0808">Transferase</keyword>
<dbReference type="CDD" id="cd04301">
    <property type="entry name" value="NAT_SF"/>
    <property type="match status" value="1"/>
</dbReference>
<dbReference type="AlphaFoldDB" id="A0A1W2CFW5"/>
<name>A0A1W2CFW5_9MICO</name>